<feature type="compositionally biased region" description="Polar residues" evidence="3">
    <location>
        <begin position="124"/>
        <end position="134"/>
    </location>
</feature>
<dbReference type="EMBL" id="UYRU01051912">
    <property type="protein sequence ID" value="VDN11643.1"/>
    <property type="molecule type" value="Genomic_DNA"/>
</dbReference>
<reference evidence="4 5" key="1">
    <citation type="submission" date="2018-11" db="EMBL/GenBank/DDBJ databases">
        <authorList>
            <consortium name="Pathogen Informatics"/>
        </authorList>
    </citation>
    <scope>NUCLEOTIDE SEQUENCE [LARGE SCALE GENOMIC DNA]</scope>
</reference>
<keyword evidence="5" id="KW-1185">Reference proteome</keyword>
<organism evidence="4 5">
    <name type="scientific">Dibothriocephalus latus</name>
    <name type="common">Fish tapeworm</name>
    <name type="synonym">Diphyllobothrium latum</name>
    <dbReference type="NCBI Taxonomy" id="60516"/>
    <lineage>
        <taxon>Eukaryota</taxon>
        <taxon>Metazoa</taxon>
        <taxon>Spiralia</taxon>
        <taxon>Lophotrochozoa</taxon>
        <taxon>Platyhelminthes</taxon>
        <taxon>Cestoda</taxon>
        <taxon>Eucestoda</taxon>
        <taxon>Diphyllobothriidea</taxon>
        <taxon>Diphyllobothriidae</taxon>
        <taxon>Dibothriocephalus</taxon>
    </lineage>
</organism>
<accession>A0A3P7LL91</accession>
<name>A0A3P7LL91_DIBLA</name>
<dbReference type="GO" id="GO:0019208">
    <property type="term" value="F:phosphatase regulator activity"/>
    <property type="evidence" value="ECO:0007669"/>
    <property type="project" value="TreeGrafter"/>
</dbReference>
<dbReference type="PANTHER" id="PTHR24179:SF29">
    <property type="entry name" value="LD46604P"/>
    <property type="match status" value="1"/>
</dbReference>
<dbReference type="AlphaFoldDB" id="A0A3P7LL91"/>
<dbReference type="Proteomes" id="UP000281553">
    <property type="component" value="Unassembled WGS sequence"/>
</dbReference>
<feature type="compositionally biased region" description="Low complexity" evidence="3">
    <location>
        <begin position="1"/>
        <end position="13"/>
    </location>
</feature>
<evidence type="ECO:0000256" key="2">
    <source>
        <dbReference type="SAM" id="Coils"/>
    </source>
</evidence>
<dbReference type="Gene3D" id="6.10.250.1820">
    <property type="match status" value="1"/>
</dbReference>
<keyword evidence="1" id="KW-0677">Repeat</keyword>
<evidence type="ECO:0000256" key="3">
    <source>
        <dbReference type="SAM" id="MobiDB-lite"/>
    </source>
</evidence>
<dbReference type="GO" id="GO:0005737">
    <property type="term" value="C:cytoplasm"/>
    <property type="evidence" value="ECO:0007669"/>
    <property type="project" value="TreeGrafter"/>
</dbReference>
<feature type="compositionally biased region" description="Low complexity" evidence="3">
    <location>
        <begin position="140"/>
        <end position="151"/>
    </location>
</feature>
<feature type="compositionally biased region" description="Polar residues" evidence="3">
    <location>
        <begin position="33"/>
        <end position="49"/>
    </location>
</feature>
<dbReference type="PANTHER" id="PTHR24179">
    <property type="entry name" value="PROTEIN PHOSPHATASE 1 REGULATORY SUBUNIT 12"/>
    <property type="match status" value="1"/>
</dbReference>
<dbReference type="OrthoDB" id="19014at2759"/>
<feature type="coiled-coil region" evidence="2">
    <location>
        <begin position="159"/>
        <end position="241"/>
    </location>
</feature>
<protein>
    <submittedName>
        <fullName evidence="4">Uncharacterized protein</fullName>
    </submittedName>
</protein>
<dbReference type="InterPro" id="IPR051226">
    <property type="entry name" value="PP1_Regulatory_Subunit"/>
</dbReference>
<proteinExistence type="predicted"/>
<feature type="region of interest" description="Disordered" evidence="3">
    <location>
        <begin position="1"/>
        <end position="155"/>
    </location>
</feature>
<evidence type="ECO:0000313" key="4">
    <source>
        <dbReference type="EMBL" id="VDN11643.1"/>
    </source>
</evidence>
<keyword evidence="2" id="KW-0175">Coiled coil</keyword>
<evidence type="ECO:0000313" key="5">
    <source>
        <dbReference type="Proteomes" id="UP000281553"/>
    </source>
</evidence>
<dbReference type="GO" id="GO:0004857">
    <property type="term" value="F:enzyme inhibitor activity"/>
    <property type="evidence" value="ECO:0007669"/>
    <property type="project" value="TreeGrafter"/>
</dbReference>
<sequence length="249" mass="27000">MTSPPVSSSSRPVAQLASNHKNDEDSQKPVSAADTSPGTQATITNTTPSAYRGRKTRDRVCTGKVNTSDVLAAASLLEQSSVKTDDSSTIPRPTSRFLRSSVTSTSGPVGGGGVSNGDRPTPSPSRQLSPTTANGALIRSTSSTPSSTQPQERYTWRDKIDYRRLYEEERSEKERLKRVLEKTNRDLAALQNELTRLKTSKSTVLGGYSGGIRDPSPASEIERLRQENAKMSDENKSLVRVISKLSSRT</sequence>
<feature type="compositionally biased region" description="Polar residues" evidence="3">
    <location>
        <begin position="77"/>
        <end position="92"/>
    </location>
</feature>
<gene>
    <name evidence="4" type="ORF">DILT_LOCUS7474</name>
</gene>
<evidence type="ECO:0000256" key="1">
    <source>
        <dbReference type="ARBA" id="ARBA00022737"/>
    </source>
</evidence>